<dbReference type="EMBL" id="CP101987">
    <property type="protein sequence ID" value="UUI72462.1"/>
    <property type="molecule type" value="Genomic_DNA"/>
</dbReference>
<dbReference type="Gene3D" id="3.10.180.10">
    <property type="entry name" value="2,3-Dihydroxybiphenyl 1,2-Dioxygenase, domain 1"/>
    <property type="match status" value="2"/>
</dbReference>
<dbReference type="CDD" id="cd07247">
    <property type="entry name" value="SgaA_N_like"/>
    <property type="match status" value="2"/>
</dbReference>
<evidence type="ECO:0000259" key="1">
    <source>
        <dbReference type="PROSITE" id="PS51819"/>
    </source>
</evidence>
<dbReference type="Proteomes" id="UP001316384">
    <property type="component" value="Chromosome"/>
</dbReference>
<dbReference type="InterPro" id="IPR041581">
    <property type="entry name" value="Glyoxalase_6"/>
</dbReference>
<dbReference type="PANTHER" id="PTHR33993:SF14">
    <property type="entry name" value="GB|AAF24581.1"/>
    <property type="match status" value="1"/>
</dbReference>
<dbReference type="InterPro" id="IPR004360">
    <property type="entry name" value="Glyas_Fos-R_dOase_dom"/>
</dbReference>
<dbReference type="PROSITE" id="PS51819">
    <property type="entry name" value="VOC"/>
    <property type="match status" value="2"/>
</dbReference>
<feature type="domain" description="VOC" evidence="1">
    <location>
        <begin position="138"/>
        <end position="252"/>
    </location>
</feature>
<dbReference type="SUPFAM" id="SSF54593">
    <property type="entry name" value="Glyoxalase/Bleomycin resistance protein/Dihydroxybiphenyl dioxygenase"/>
    <property type="match status" value="2"/>
</dbReference>
<dbReference type="InterPro" id="IPR052164">
    <property type="entry name" value="Anthracycline_SecMetBiosynth"/>
</dbReference>
<reference evidence="2 3" key="1">
    <citation type="submission" date="2022-07" db="EMBL/GenBank/DDBJ databases">
        <title>Novel species in genus cellulomonas.</title>
        <authorList>
            <person name="Ye L."/>
        </authorList>
    </citation>
    <scope>NUCLEOTIDE SEQUENCE [LARGE SCALE GENOMIC DNA]</scope>
    <source>
        <strain evidence="3">zg-B89</strain>
    </source>
</reference>
<keyword evidence="3" id="KW-1185">Reference proteome</keyword>
<accession>A0ABY5KPP9</accession>
<protein>
    <submittedName>
        <fullName evidence="2">VOC family protein</fullName>
    </submittedName>
</protein>
<dbReference type="Pfam" id="PF00903">
    <property type="entry name" value="Glyoxalase"/>
    <property type="match status" value="1"/>
</dbReference>
<sequence length="259" mass="26785">MTVTPTPWPAGVPGWADITVTDLGPTQRFYGGLLGWHLRPGQPETDGYVLATVDGYVVAGIRVSDVPQPAAWCVYLATDDIAASVATAVGAGATVALGPVSVLSLGRMALLSDPTGALVGLWEAGDHTGWELTDAPGAFVWAEQMSHDPAAARRFYTELFGYEQQDMSAPDFTYTSLSVGGTPAAGIGGYGPGAGDVPAAWTWYLAVQDADAVAPRVAELGGEVVSGPEDTPYGRMLLVRGPAGEVLALLQAPEEDVVA</sequence>
<dbReference type="InterPro" id="IPR037523">
    <property type="entry name" value="VOC_core"/>
</dbReference>
<organism evidence="2 3">
    <name type="scientific">Cellulomonas xiejunii</name>
    <dbReference type="NCBI Taxonomy" id="2968083"/>
    <lineage>
        <taxon>Bacteria</taxon>
        <taxon>Bacillati</taxon>
        <taxon>Actinomycetota</taxon>
        <taxon>Actinomycetes</taxon>
        <taxon>Micrococcales</taxon>
        <taxon>Cellulomonadaceae</taxon>
        <taxon>Cellulomonas</taxon>
    </lineage>
</organism>
<evidence type="ECO:0000313" key="2">
    <source>
        <dbReference type="EMBL" id="UUI72462.1"/>
    </source>
</evidence>
<proteinExistence type="predicted"/>
<name>A0ABY5KPP9_9CELL</name>
<evidence type="ECO:0000313" key="3">
    <source>
        <dbReference type="Proteomes" id="UP001316384"/>
    </source>
</evidence>
<feature type="domain" description="VOC" evidence="1">
    <location>
        <begin position="12"/>
        <end position="124"/>
    </location>
</feature>
<dbReference type="RefSeq" id="WP_227578023.1">
    <property type="nucleotide sequence ID" value="NZ_CP101987.1"/>
</dbReference>
<dbReference type="Pfam" id="PF18029">
    <property type="entry name" value="Glyoxalase_6"/>
    <property type="match status" value="1"/>
</dbReference>
<dbReference type="InterPro" id="IPR029068">
    <property type="entry name" value="Glyas_Bleomycin-R_OHBP_Dase"/>
</dbReference>
<dbReference type="PANTHER" id="PTHR33993">
    <property type="entry name" value="GLYOXALASE-RELATED"/>
    <property type="match status" value="1"/>
</dbReference>
<gene>
    <name evidence="2" type="ORF">NP048_03050</name>
</gene>